<comment type="catalytic activity">
    <reaction evidence="9">
        <text>9-hexadecanoyloxy-octadecanoate + H2O = 9-hydroxy-octadecanoate + hexadecanoate + H(+)</text>
        <dbReference type="Rhea" id="RHEA:52052"/>
        <dbReference type="ChEBI" id="CHEBI:7896"/>
        <dbReference type="ChEBI" id="CHEBI:15377"/>
        <dbReference type="ChEBI" id="CHEBI:15378"/>
        <dbReference type="ChEBI" id="CHEBI:83670"/>
        <dbReference type="ChEBI" id="CHEBI:136286"/>
    </reaction>
    <physiologicalReaction direction="left-to-right" evidence="9">
        <dbReference type="Rhea" id="RHEA:52053"/>
    </physiologicalReaction>
</comment>
<accession>A0A444TXW9</accession>
<dbReference type="PANTHER" id="PTHR10989">
    <property type="entry name" value="ANDROGEN-INDUCED PROTEIN 1-RELATED"/>
    <property type="match status" value="1"/>
</dbReference>
<reference evidence="19 20" key="1">
    <citation type="submission" date="2019-01" db="EMBL/GenBank/DDBJ databases">
        <title>Draft Genome and Complete Hox-Cluster Characterization of the Sterlet Sturgeon (Acipenser ruthenus).</title>
        <authorList>
            <person name="Wei Q."/>
        </authorList>
    </citation>
    <scope>NUCLEOTIDE SEQUENCE [LARGE SCALE GENOMIC DNA]</scope>
    <source>
        <strain evidence="19">WHYD16114868_AA</strain>
        <tissue evidence="19">Blood</tissue>
    </source>
</reference>
<feature type="region of interest" description="Disordered" evidence="17">
    <location>
        <begin position="332"/>
        <end position="353"/>
    </location>
</feature>
<proteinExistence type="inferred from homology"/>
<comment type="catalytic activity">
    <reaction evidence="13">
        <text>9-octadecanoyloxy-octadecanoate + H2O = 9-hydroxy-octadecanoate + octadecanoate + H(+)</text>
        <dbReference type="Rhea" id="RHEA:52096"/>
        <dbReference type="ChEBI" id="CHEBI:15377"/>
        <dbReference type="ChEBI" id="CHEBI:15378"/>
        <dbReference type="ChEBI" id="CHEBI:25629"/>
        <dbReference type="ChEBI" id="CHEBI:136286"/>
        <dbReference type="ChEBI" id="CHEBI:136373"/>
    </reaction>
    <physiologicalReaction direction="left-to-right" evidence="13">
        <dbReference type="Rhea" id="RHEA:52097"/>
    </physiologicalReaction>
</comment>
<dbReference type="GO" id="GO:0007031">
    <property type="term" value="P:peroxisome organization"/>
    <property type="evidence" value="ECO:0007669"/>
    <property type="project" value="InterPro"/>
</dbReference>
<evidence type="ECO:0000256" key="9">
    <source>
        <dbReference type="ARBA" id="ARBA00047863"/>
    </source>
</evidence>
<comment type="catalytic activity">
    <reaction evidence="15">
        <text>13-(9Z-hexadecenoyloxy)-octadecanoate + H2O = 13-hydroxy-octadecanoate + (9Z)-hexadecenoate + H(+)</text>
        <dbReference type="Rhea" id="RHEA:52076"/>
        <dbReference type="ChEBI" id="CHEBI:15377"/>
        <dbReference type="ChEBI" id="CHEBI:15378"/>
        <dbReference type="ChEBI" id="CHEBI:32372"/>
        <dbReference type="ChEBI" id="CHEBI:136304"/>
        <dbReference type="ChEBI" id="CHEBI:136315"/>
    </reaction>
    <physiologicalReaction direction="left-to-right" evidence="15">
        <dbReference type="Rhea" id="RHEA:52077"/>
    </physiologicalReaction>
</comment>
<protein>
    <submittedName>
        <fullName evidence="19">Androgen-induced gene 1 protein</fullName>
    </submittedName>
</protein>
<keyword evidence="5 18" id="KW-1133">Transmembrane helix</keyword>
<evidence type="ECO:0000256" key="13">
    <source>
        <dbReference type="ARBA" id="ARBA00049221"/>
    </source>
</evidence>
<evidence type="ECO:0000313" key="19">
    <source>
        <dbReference type="EMBL" id="RXM27722.1"/>
    </source>
</evidence>
<evidence type="ECO:0000256" key="14">
    <source>
        <dbReference type="ARBA" id="ARBA00049296"/>
    </source>
</evidence>
<evidence type="ECO:0000256" key="6">
    <source>
        <dbReference type="ARBA" id="ARBA00023136"/>
    </source>
</evidence>
<evidence type="ECO:0000256" key="16">
    <source>
        <dbReference type="ARBA" id="ARBA00049428"/>
    </source>
</evidence>
<comment type="catalytic activity">
    <reaction evidence="8">
        <text>13-octadecanoyloxy-octadecanoate + H2O = 13-hydroxy-octadecanoate + octadecanoate + H(+)</text>
        <dbReference type="Rhea" id="RHEA:52084"/>
        <dbReference type="ChEBI" id="CHEBI:15377"/>
        <dbReference type="ChEBI" id="CHEBI:15378"/>
        <dbReference type="ChEBI" id="CHEBI:25629"/>
        <dbReference type="ChEBI" id="CHEBI:136304"/>
        <dbReference type="ChEBI" id="CHEBI:136335"/>
    </reaction>
    <physiologicalReaction direction="left-to-right" evidence="8">
        <dbReference type="Rhea" id="RHEA:52085"/>
    </physiologicalReaction>
</comment>
<evidence type="ECO:0000256" key="1">
    <source>
        <dbReference type="ARBA" id="ARBA00000923"/>
    </source>
</evidence>
<comment type="subcellular location">
    <subcellularLocation>
        <location evidence="2">Endomembrane system</location>
        <topology evidence="2">Multi-pass membrane protein</topology>
    </subcellularLocation>
</comment>
<feature type="transmembrane region" description="Helical" evidence="18">
    <location>
        <begin position="157"/>
        <end position="178"/>
    </location>
</feature>
<comment type="catalytic activity">
    <reaction evidence="7">
        <text>12-hexadecanoyloxy-octadecanoate + H2O = 12-hydroxyoctadecanoate + hexadecanoate + H(+)</text>
        <dbReference type="Rhea" id="RHEA:52056"/>
        <dbReference type="ChEBI" id="CHEBI:7896"/>
        <dbReference type="ChEBI" id="CHEBI:15377"/>
        <dbReference type="ChEBI" id="CHEBI:15378"/>
        <dbReference type="ChEBI" id="CHEBI:83677"/>
        <dbReference type="ChEBI" id="CHEBI:84201"/>
    </reaction>
    <physiologicalReaction direction="left-to-right" evidence="7">
        <dbReference type="Rhea" id="RHEA:52057"/>
    </physiologicalReaction>
</comment>
<feature type="transmembrane region" description="Helical" evidence="18">
    <location>
        <begin position="47"/>
        <end position="67"/>
    </location>
</feature>
<feature type="transmembrane region" description="Helical" evidence="18">
    <location>
        <begin position="190"/>
        <end position="213"/>
    </location>
</feature>
<comment type="catalytic activity">
    <reaction evidence="1">
        <text>9-(9Z-hexadecenoyloxy)-octadecanoate + H2O = (9Z)-hexadecenoate + 9-hydroxy-octadecanoate + H(+)</text>
        <dbReference type="Rhea" id="RHEA:52068"/>
        <dbReference type="ChEBI" id="CHEBI:15377"/>
        <dbReference type="ChEBI" id="CHEBI:15378"/>
        <dbReference type="ChEBI" id="CHEBI:32372"/>
        <dbReference type="ChEBI" id="CHEBI:136286"/>
        <dbReference type="ChEBI" id="CHEBI:136309"/>
    </reaction>
    <physiologicalReaction direction="left-to-right" evidence="1">
        <dbReference type="Rhea" id="RHEA:52069"/>
    </physiologicalReaction>
</comment>
<evidence type="ECO:0000256" key="3">
    <source>
        <dbReference type="ARBA" id="ARBA00009300"/>
    </source>
</evidence>
<dbReference type="GO" id="GO:0005778">
    <property type="term" value="C:peroxisomal membrane"/>
    <property type="evidence" value="ECO:0007669"/>
    <property type="project" value="InterPro"/>
</dbReference>
<comment type="caution">
    <text evidence="19">The sequence shown here is derived from an EMBL/GenBank/DDBJ whole genome shotgun (WGS) entry which is preliminary data.</text>
</comment>
<organism evidence="19 20">
    <name type="scientific">Acipenser ruthenus</name>
    <name type="common">Sterlet sturgeon</name>
    <dbReference type="NCBI Taxonomy" id="7906"/>
    <lineage>
        <taxon>Eukaryota</taxon>
        <taxon>Metazoa</taxon>
        <taxon>Chordata</taxon>
        <taxon>Craniata</taxon>
        <taxon>Vertebrata</taxon>
        <taxon>Euteleostomi</taxon>
        <taxon>Actinopterygii</taxon>
        <taxon>Chondrostei</taxon>
        <taxon>Acipenseriformes</taxon>
        <taxon>Acipenseridae</taxon>
        <taxon>Acipenser</taxon>
    </lineage>
</organism>
<feature type="transmembrane region" description="Helical" evidence="18">
    <location>
        <begin position="233"/>
        <end position="258"/>
    </location>
</feature>
<dbReference type="Pfam" id="PF04750">
    <property type="entry name" value="Far-17a_AIG1"/>
    <property type="match status" value="1"/>
</dbReference>
<comment type="catalytic activity">
    <reaction evidence="14">
        <text>13-(9Z-octadecenoyloxy)-octadecanoate + H2O = 13-hydroxy-octadecanoate + (9Z)-octadecenoate + H(+)</text>
        <dbReference type="Rhea" id="RHEA:52064"/>
        <dbReference type="ChEBI" id="CHEBI:15377"/>
        <dbReference type="ChEBI" id="CHEBI:15378"/>
        <dbReference type="ChEBI" id="CHEBI:30823"/>
        <dbReference type="ChEBI" id="CHEBI:136303"/>
        <dbReference type="ChEBI" id="CHEBI:136304"/>
    </reaction>
    <physiologicalReaction direction="left-to-right" evidence="14">
        <dbReference type="Rhea" id="RHEA:52065"/>
    </physiologicalReaction>
</comment>
<feature type="transmembrane region" description="Helical" evidence="18">
    <location>
        <begin position="7"/>
        <end position="27"/>
    </location>
</feature>
<keyword evidence="4 18" id="KW-0812">Transmembrane</keyword>
<gene>
    <name evidence="19" type="ORF">EOD39_10470</name>
</gene>
<name>A0A444TXW9_ACIRT</name>
<sequence>MALIPSQVLRLAILLSYFSILCNYKAIDMPAHQTYGGSWKFLTFIDLVIQAVFFGVCVLTDLSSLLTKGSENQEQERQLKKLICLRDWMMAVLAFPVGVFVVTMFWTLYLYDRELVYPRLLDNFIPQWLNHGMHTTVLPFILIEMRTTHHRYPSRLCGLAAVCSFAMGYVLWMCWIHHVTGVWVYPLLDQIGPVAKIIFFTMLTALINVYYILGDILNSYIWDIPKCFTRSIVAVYSTCMLVVLLRVQLNIIGGYIYLDNSALSKNGMTPLVPPEVQEQYLSSIQHFLGDGLNELMTAVKQAVQNVLGGISLKQSISLLELEQHVNQIREQVEQRGRSGTAESNGNKSTLSSYMMPDEESTFLSNVSLPLAKVIPIVNGQINSICSDTPSQFVQDLLMIEQVKEFSANVYEAFSAPQQLQK</sequence>
<evidence type="ECO:0000256" key="5">
    <source>
        <dbReference type="ARBA" id="ARBA00022989"/>
    </source>
</evidence>
<dbReference type="PANTHER" id="PTHR10989:SF11">
    <property type="entry name" value="ANDROGEN-INDUCED GENE 1 PROTEIN"/>
    <property type="match status" value="1"/>
</dbReference>
<dbReference type="Pfam" id="PF04882">
    <property type="entry name" value="Peroxin-3"/>
    <property type="match status" value="1"/>
</dbReference>
<keyword evidence="20" id="KW-1185">Reference proteome</keyword>
<dbReference type="AlphaFoldDB" id="A0A444TXW9"/>
<evidence type="ECO:0000256" key="8">
    <source>
        <dbReference type="ARBA" id="ARBA00047427"/>
    </source>
</evidence>
<keyword evidence="6 18" id="KW-0472">Membrane</keyword>
<evidence type="ECO:0000256" key="10">
    <source>
        <dbReference type="ARBA" id="ARBA00048680"/>
    </source>
</evidence>
<comment type="catalytic activity">
    <reaction evidence="12">
        <text>9-(9Z-octadecenoyloxy)-octadecanoate + H2O = 9-hydroxy-octadecanoate + (9Z)-octadecenoate + H(+)</text>
        <dbReference type="Rhea" id="RHEA:52048"/>
        <dbReference type="ChEBI" id="CHEBI:15377"/>
        <dbReference type="ChEBI" id="CHEBI:15378"/>
        <dbReference type="ChEBI" id="CHEBI:30823"/>
        <dbReference type="ChEBI" id="CHEBI:136282"/>
        <dbReference type="ChEBI" id="CHEBI:136286"/>
    </reaction>
    <physiologicalReaction direction="left-to-right" evidence="12">
        <dbReference type="Rhea" id="RHEA:52049"/>
    </physiologicalReaction>
</comment>
<evidence type="ECO:0000256" key="18">
    <source>
        <dbReference type="SAM" id="Phobius"/>
    </source>
</evidence>
<feature type="transmembrane region" description="Helical" evidence="18">
    <location>
        <begin position="128"/>
        <end position="145"/>
    </location>
</feature>
<dbReference type="InterPro" id="IPR006966">
    <property type="entry name" value="Peroxin-3"/>
</dbReference>
<dbReference type="EMBL" id="SCEB01215784">
    <property type="protein sequence ID" value="RXM27722.1"/>
    <property type="molecule type" value="Genomic_DNA"/>
</dbReference>
<feature type="compositionally biased region" description="Polar residues" evidence="17">
    <location>
        <begin position="340"/>
        <end position="352"/>
    </location>
</feature>
<comment type="catalytic activity">
    <reaction evidence="11">
        <text>12-(9Z-octadecenoyloxy)-octadecanoate + H2O = 12-hydroxyoctadecanoate + (9Z)-octadecenoate + H(+)</text>
        <dbReference type="Rhea" id="RHEA:52060"/>
        <dbReference type="ChEBI" id="CHEBI:15377"/>
        <dbReference type="ChEBI" id="CHEBI:15378"/>
        <dbReference type="ChEBI" id="CHEBI:30823"/>
        <dbReference type="ChEBI" id="CHEBI:84201"/>
        <dbReference type="ChEBI" id="CHEBI:136302"/>
    </reaction>
    <physiologicalReaction direction="left-to-right" evidence="11">
        <dbReference type="Rhea" id="RHEA:52061"/>
    </physiologicalReaction>
</comment>
<comment type="catalytic activity">
    <reaction evidence="16">
        <text>12-(9Z-hexadecenoyloxy)-octadecanoate + H2O = 12-hydroxyoctadecanoate + (9Z)-hexadecenoate + H(+)</text>
        <dbReference type="Rhea" id="RHEA:52072"/>
        <dbReference type="ChEBI" id="CHEBI:15377"/>
        <dbReference type="ChEBI" id="CHEBI:15378"/>
        <dbReference type="ChEBI" id="CHEBI:32372"/>
        <dbReference type="ChEBI" id="CHEBI:84201"/>
        <dbReference type="ChEBI" id="CHEBI:136312"/>
    </reaction>
    <physiologicalReaction direction="left-to-right" evidence="16">
        <dbReference type="Rhea" id="RHEA:52073"/>
    </physiologicalReaction>
</comment>
<evidence type="ECO:0000256" key="12">
    <source>
        <dbReference type="ARBA" id="ARBA00048800"/>
    </source>
</evidence>
<comment type="catalytic activity">
    <reaction evidence="10">
        <text>12-octadecanoyloxy-octadecanoate + H2O = 12-hydroxyoctadecanoate + octadecanoate + H(+)</text>
        <dbReference type="Rhea" id="RHEA:52080"/>
        <dbReference type="ChEBI" id="CHEBI:15377"/>
        <dbReference type="ChEBI" id="CHEBI:15378"/>
        <dbReference type="ChEBI" id="CHEBI:25629"/>
        <dbReference type="ChEBI" id="CHEBI:84201"/>
        <dbReference type="ChEBI" id="CHEBI:136330"/>
    </reaction>
    <physiologicalReaction direction="left-to-right" evidence="10">
        <dbReference type="Rhea" id="RHEA:52081"/>
    </physiologicalReaction>
</comment>
<evidence type="ECO:0000256" key="7">
    <source>
        <dbReference type="ARBA" id="ARBA00047368"/>
    </source>
</evidence>
<dbReference type="GO" id="GO:0012505">
    <property type="term" value="C:endomembrane system"/>
    <property type="evidence" value="ECO:0007669"/>
    <property type="project" value="UniProtKB-SubCell"/>
</dbReference>
<evidence type="ECO:0000256" key="15">
    <source>
        <dbReference type="ARBA" id="ARBA00049322"/>
    </source>
</evidence>
<feature type="transmembrane region" description="Helical" evidence="18">
    <location>
        <begin position="88"/>
        <end position="108"/>
    </location>
</feature>
<evidence type="ECO:0000256" key="11">
    <source>
        <dbReference type="ARBA" id="ARBA00048701"/>
    </source>
</evidence>
<comment type="similarity">
    <text evidence="3">Belongs to the AIG1 family.</text>
</comment>
<evidence type="ECO:0000256" key="2">
    <source>
        <dbReference type="ARBA" id="ARBA00004127"/>
    </source>
</evidence>
<evidence type="ECO:0000313" key="20">
    <source>
        <dbReference type="Proteomes" id="UP000289886"/>
    </source>
</evidence>
<evidence type="ECO:0000256" key="4">
    <source>
        <dbReference type="ARBA" id="ARBA00022692"/>
    </source>
</evidence>
<evidence type="ECO:0000256" key="17">
    <source>
        <dbReference type="SAM" id="MobiDB-lite"/>
    </source>
</evidence>
<dbReference type="InterPro" id="IPR006838">
    <property type="entry name" value="ADTRP_AIG1"/>
</dbReference>
<dbReference type="Proteomes" id="UP000289886">
    <property type="component" value="Unassembled WGS sequence"/>
</dbReference>